<evidence type="ECO:0000313" key="2">
    <source>
        <dbReference type="EMBL" id="KAK9693389.1"/>
    </source>
</evidence>
<reference evidence="2 3" key="1">
    <citation type="submission" date="2023-04" db="EMBL/GenBank/DDBJ databases">
        <title>Genome of Basidiobolus ranarum AG-B5.</title>
        <authorList>
            <person name="Stajich J.E."/>
            <person name="Carter-House D."/>
            <person name="Gryganskyi A."/>
        </authorList>
    </citation>
    <scope>NUCLEOTIDE SEQUENCE [LARGE SCALE GENOMIC DNA]</scope>
    <source>
        <strain evidence="2 3">AG-B5</strain>
    </source>
</reference>
<dbReference type="PANTHER" id="PTHR40069">
    <property type="entry name" value="YWBE PROTEIN"/>
    <property type="match status" value="1"/>
</dbReference>
<name>A0ABR2VQ43_9FUNG</name>
<feature type="compositionally biased region" description="Basic and acidic residues" evidence="1">
    <location>
        <begin position="183"/>
        <end position="205"/>
    </location>
</feature>
<accession>A0ABR2VQ43</accession>
<evidence type="ECO:0000313" key="3">
    <source>
        <dbReference type="Proteomes" id="UP001479436"/>
    </source>
</evidence>
<dbReference type="PANTHER" id="PTHR40069:SF1">
    <property type="entry name" value="YWBE PROTEIN"/>
    <property type="match status" value="1"/>
</dbReference>
<comment type="caution">
    <text evidence="2">The sequence shown here is derived from an EMBL/GenBank/DDBJ whole genome shotgun (WGS) entry which is preliminary data.</text>
</comment>
<gene>
    <name evidence="2" type="ORF">K7432_013935</name>
</gene>
<sequence>MNLPRFLVGRIFPFDSRILFNKSRHNIATAMPNYHSVPPISQIRPMTPVSIILKQDQRSGRQVTGYVNEILTRGDHPRGVKVRLRDGRVGRVQAVISSDLVEKSLLSSTTGEGGSSTQHDACYNDNREGRTSNRRFGMGKRGKRDNEYANLAQEAEPKREYDLSVFVKEGRFSEKKGKSRGGKSGERTRDELPRSEILRSEAKKEEKALTCPVCGLFEGDERAVEWHVGTHFEA</sequence>
<feature type="region of interest" description="Disordered" evidence="1">
    <location>
        <begin position="107"/>
        <end position="145"/>
    </location>
</feature>
<dbReference type="InterPro" id="IPR019240">
    <property type="entry name" value="DUF2196"/>
</dbReference>
<proteinExistence type="predicted"/>
<protein>
    <submittedName>
        <fullName evidence="2">Uncharacterized protein</fullName>
    </submittedName>
</protein>
<evidence type="ECO:0000256" key="1">
    <source>
        <dbReference type="SAM" id="MobiDB-lite"/>
    </source>
</evidence>
<feature type="region of interest" description="Disordered" evidence="1">
    <location>
        <begin position="173"/>
        <end position="205"/>
    </location>
</feature>
<keyword evidence="3" id="KW-1185">Reference proteome</keyword>
<dbReference type="Pfam" id="PF09962">
    <property type="entry name" value="DUF2196"/>
    <property type="match status" value="1"/>
</dbReference>
<dbReference type="EMBL" id="JASJQH010008338">
    <property type="protein sequence ID" value="KAK9693389.1"/>
    <property type="molecule type" value="Genomic_DNA"/>
</dbReference>
<organism evidence="2 3">
    <name type="scientific">Basidiobolus ranarum</name>
    <dbReference type="NCBI Taxonomy" id="34480"/>
    <lineage>
        <taxon>Eukaryota</taxon>
        <taxon>Fungi</taxon>
        <taxon>Fungi incertae sedis</taxon>
        <taxon>Zoopagomycota</taxon>
        <taxon>Entomophthoromycotina</taxon>
        <taxon>Basidiobolomycetes</taxon>
        <taxon>Basidiobolales</taxon>
        <taxon>Basidiobolaceae</taxon>
        <taxon>Basidiobolus</taxon>
    </lineage>
</organism>
<dbReference type="NCBIfam" id="TIGR03833">
    <property type="entry name" value="YwbE family protein"/>
    <property type="match status" value="1"/>
</dbReference>
<dbReference type="Proteomes" id="UP001479436">
    <property type="component" value="Unassembled WGS sequence"/>
</dbReference>